<comment type="subcellular location">
    <subcellularLocation>
        <location evidence="1">Cell envelope</location>
    </subcellularLocation>
</comment>
<accession>A0ABS7BP27</accession>
<dbReference type="InterPro" id="IPR012480">
    <property type="entry name" value="Hepar_II_III_C"/>
</dbReference>
<feature type="domain" description="Heparinase II/III-like C-terminal" evidence="3">
    <location>
        <begin position="337"/>
        <end position="585"/>
    </location>
</feature>
<feature type="region of interest" description="Disordered" evidence="2">
    <location>
        <begin position="1"/>
        <end position="24"/>
    </location>
</feature>
<keyword evidence="5" id="KW-1185">Reference proteome</keyword>
<evidence type="ECO:0000313" key="4">
    <source>
        <dbReference type="EMBL" id="MBW6531341.1"/>
    </source>
</evidence>
<reference evidence="4 5" key="1">
    <citation type="submission" date="2021-07" db="EMBL/GenBank/DDBJ databases">
        <title>Sphingomonas sp.</title>
        <authorList>
            <person name="Feng G."/>
            <person name="Li J."/>
            <person name="Pan M."/>
        </authorList>
    </citation>
    <scope>NUCLEOTIDE SEQUENCE [LARGE SCALE GENOMIC DNA]</scope>
    <source>
        <strain evidence="4 5">RRHST34</strain>
    </source>
</reference>
<gene>
    <name evidence="4" type="ORF">KZ820_11405</name>
</gene>
<dbReference type="Pfam" id="PF07940">
    <property type="entry name" value="Hepar_II_III_C"/>
    <property type="match status" value="1"/>
</dbReference>
<dbReference type="Gene3D" id="2.70.98.70">
    <property type="match status" value="1"/>
</dbReference>
<dbReference type="Gene3D" id="1.50.10.100">
    <property type="entry name" value="Chondroitin AC/alginate lyase"/>
    <property type="match status" value="1"/>
</dbReference>
<protein>
    <submittedName>
        <fullName evidence="4">Heparinase II/III family protein</fullName>
    </submittedName>
</protein>
<evidence type="ECO:0000313" key="5">
    <source>
        <dbReference type="Proteomes" id="UP000759103"/>
    </source>
</evidence>
<sequence length="591" mass="62531">MSTDGHGRGPEAREGPTHHDEIEPGKRLVRAAPATGAPLAQQVVRWFERLTWRTPLHDRRLDGQHPPKLLAVPVDPFPGDELAGEALLEGWLFAAGEQRAIAELDPLAPTRPGFTDYLHGFAWLRDLAATGERERAASIAETLAQRWLMAHGERPTEPAWRPDVAARRLLMLLFHAPLLLSSSNLVARSRVLTAMARGARHLDRTADKAPAGAPRVLAWGGLVAAGLLLPGGETRRSVGEDGFARALAGALSDDGGVVSRSPAQLLSVMETIGLLRALYDSRREPLPEALAAALTRATPALLGSAMGDGGLASWQGGLPLDATRINDALQASGAFGRPLRQSRDWGYQRLSAGGAVLLVDAAPPPAAAVPDGGCAATLAIEFSDGAERLIVSCGGAGHARARGNDAMAQALRTTAAHSTLVIADTNSTALNADGTLGRGVTAVELARQESEVGSRIEARHDGYARRFGFVHQRTLLLTADGGELRGEDAVLPAPQPARWGRRVEGAMTPLALRFHLGPGVDAVATADAQAAMLRTPSGGFWQLRARADRLTVEDSVWSDPHGRLVPTKQIVIDSLAPAGGATIAWVLRRAR</sequence>
<evidence type="ECO:0000256" key="1">
    <source>
        <dbReference type="ARBA" id="ARBA00004196"/>
    </source>
</evidence>
<evidence type="ECO:0000259" key="3">
    <source>
        <dbReference type="Pfam" id="PF07940"/>
    </source>
</evidence>
<evidence type="ECO:0000256" key="2">
    <source>
        <dbReference type="SAM" id="MobiDB-lite"/>
    </source>
</evidence>
<dbReference type="InterPro" id="IPR008929">
    <property type="entry name" value="Chondroitin_lyas"/>
</dbReference>
<organism evidence="4 5">
    <name type="scientific">Sphingomonas citri</name>
    <dbReference type="NCBI Taxonomy" id="2862499"/>
    <lineage>
        <taxon>Bacteria</taxon>
        <taxon>Pseudomonadati</taxon>
        <taxon>Pseudomonadota</taxon>
        <taxon>Alphaproteobacteria</taxon>
        <taxon>Sphingomonadales</taxon>
        <taxon>Sphingomonadaceae</taxon>
        <taxon>Sphingomonas</taxon>
    </lineage>
</organism>
<dbReference type="RefSeq" id="WP_219748733.1">
    <property type="nucleotide sequence ID" value="NZ_JAHXZN010000003.1"/>
</dbReference>
<comment type="caution">
    <text evidence="4">The sequence shown here is derived from an EMBL/GenBank/DDBJ whole genome shotgun (WGS) entry which is preliminary data.</text>
</comment>
<proteinExistence type="predicted"/>
<name>A0ABS7BP27_9SPHN</name>
<dbReference type="EMBL" id="JAHXZN010000003">
    <property type="protein sequence ID" value="MBW6531341.1"/>
    <property type="molecule type" value="Genomic_DNA"/>
</dbReference>
<dbReference type="Proteomes" id="UP000759103">
    <property type="component" value="Unassembled WGS sequence"/>
</dbReference>